<protein>
    <recommendedName>
        <fullName evidence="1">diguanylate cyclase</fullName>
        <ecNumber evidence="1">2.7.7.65</ecNumber>
    </recommendedName>
</protein>
<evidence type="ECO:0000259" key="4">
    <source>
        <dbReference type="PROSITE" id="PS50887"/>
    </source>
</evidence>
<dbReference type="Proteomes" id="UP001267407">
    <property type="component" value="Unassembled WGS sequence"/>
</dbReference>
<evidence type="ECO:0000313" key="6">
    <source>
        <dbReference type="Proteomes" id="UP001267407"/>
    </source>
</evidence>
<keyword evidence="5" id="KW-0548">Nucleotidyltransferase</keyword>
<keyword evidence="3" id="KW-0175">Coiled coil</keyword>
<accession>A0ABU2HCC1</accession>
<dbReference type="SUPFAM" id="SSF55073">
    <property type="entry name" value="Nucleotide cyclase"/>
    <property type="match status" value="1"/>
</dbReference>
<dbReference type="NCBIfam" id="TIGR00254">
    <property type="entry name" value="GGDEF"/>
    <property type="match status" value="1"/>
</dbReference>
<dbReference type="PANTHER" id="PTHR45138">
    <property type="entry name" value="REGULATORY COMPONENTS OF SENSORY TRANSDUCTION SYSTEM"/>
    <property type="match status" value="1"/>
</dbReference>
<evidence type="ECO:0000256" key="2">
    <source>
        <dbReference type="ARBA" id="ARBA00034247"/>
    </source>
</evidence>
<keyword evidence="6" id="KW-1185">Reference proteome</keyword>
<dbReference type="InterPro" id="IPR043128">
    <property type="entry name" value="Rev_trsase/Diguanyl_cyclase"/>
</dbReference>
<feature type="domain" description="GGDEF" evidence="4">
    <location>
        <begin position="193"/>
        <end position="326"/>
    </location>
</feature>
<dbReference type="EMBL" id="JAVMBO010000003">
    <property type="protein sequence ID" value="MDS1308725.1"/>
    <property type="molecule type" value="Genomic_DNA"/>
</dbReference>
<dbReference type="Gene3D" id="3.30.70.270">
    <property type="match status" value="1"/>
</dbReference>
<dbReference type="SMART" id="SM00267">
    <property type="entry name" value="GGDEF"/>
    <property type="match status" value="1"/>
</dbReference>
<evidence type="ECO:0000256" key="3">
    <source>
        <dbReference type="SAM" id="Coils"/>
    </source>
</evidence>
<dbReference type="InterPro" id="IPR035965">
    <property type="entry name" value="PAS-like_dom_sf"/>
</dbReference>
<dbReference type="Gene3D" id="3.30.450.20">
    <property type="entry name" value="PAS domain"/>
    <property type="match status" value="1"/>
</dbReference>
<dbReference type="RefSeq" id="WP_310965345.1">
    <property type="nucleotide sequence ID" value="NZ_JAVMBO010000003.1"/>
</dbReference>
<proteinExistence type="predicted"/>
<gene>
    <name evidence="5" type="ORF">RKA07_01265</name>
</gene>
<dbReference type="EC" id="2.7.7.65" evidence="1"/>
<name>A0ABU2HCC1_9GAMM</name>
<feature type="coiled-coil region" evidence="3">
    <location>
        <begin position="145"/>
        <end position="174"/>
    </location>
</feature>
<reference evidence="5" key="1">
    <citation type="submission" date="2023-09" db="EMBL/GenBank/DDBJ databases">
        <title>Marinobacter sediminicola sp. nov. and Marinobacter maritimum sp. nov., isolated from marine sediment.</title>
        <authorList>
            <person name="An J."/>
        </authorList>
    </citation>
    <scope>NUCLEOTIDE SEQUENCE</scope>
    <source>
        <strain evidence="5">F60267</strain>
    </source>
</reference>
<evidence type="ECO:0000313" key="5">
    <source>
        <dbReference type="EMBL" id="MDS1308725.1"/>
    </source>
</evidence>
<dbReference type="SUPFAM" id="SSF55785">
    <property type="entry name" value="PYP-like sensor domain (PAS domain)"/>
    <property type="match status" value="1"/>
</dbReference>
<keyword evidence="5" id="KW-0808">Transferase</keyword>
<comment type="caution">
    <text evidence="5">The sequence shown here is derived from an EMBL/GenBank/DDBJ whole genome shotgun (WGS) entry which is preliminary data.</text>
</comment>
<dbReference type="Pfam" id="PF00990">
    <property type="entry name" value="GGDEF"/>
    <property type="match status" value="1"/>
</dbReference>
<dbReference type="InterPro" id="IPR000160">
    <property type="entry name" value="GGDEF_dom"/>
</dbReference>
<dbReference type="GO" id="GO:0052621">
    <property type="term" value="F:diguanylate cyclase activity"/>
    <property type="evidence" value="ECO:0007669"/>
    <property type="project" value="UniProtKB-EC"/>
</dbReference>
<dbReference type="InterPro" id="IPR050469">
    <property type="entry name" value="Diguanylate_Cyclase"/>
</dbReference>
<dbReference type="PANTHER" id="PTHR45138:SF9">
    <property type="entry name" value="DIGUANYLATE CYCLASE DGCM-RELATED"/>
    <property type="match status" value="1"/>
</dbReference>
<dbReference type="CDD" id="cd01949">
    <property type="entry name" value="GGDEF"/>
    <property type="match status" value="1"/>
</dbReference>
<comment type="catalytic activity">
    <reaction evidence="2">
        <text>2 GTP = 3',3'-c-di-GMP + 2 diphosphate</text>
        <dbReference type="Rhea" id="RHEA:24898"/>
        <dbReference type="ChEBI" id="CHEBI:33019"/>
        <dbReference type="ChEBI" id="CHEBI:37565"/>
        <dbReference type="ChEBI" id="CHEBI:58805"/>
        <dbReference type="EC" id="2.7.7.65"/>
    </reaction>
</comment>
<dbReference type="InterPro" id="IPR029787">
    <property type="entry name" value="Nucleotide_cyclase"/>
</dbReference>
<dbReference type="PROSITE" id="PS50887">
    <property type="entry name" value="GGDEF"/>
    <property type="match status" value="1"/>
</dbReference>
<sequence>MTTHKPSHRIPAQEVDADPPAPVAVSGIAANAALPTILDNLDALVYVADFETHEMLYMNAYWQNNNLGDYWAGKKCWQVLQNADGPCSFCTNHLLIDSSGNATGIHVWEFQNKVDKRWYQCRDQAIRWTDGRLVRLEIATDITERKNMEVALQAAQQAAEKASLQDELTLLNNRRALFQFGELIIKQARRSQTPVAAIMFDLDHFKHINDTYGHEAGDAVLREVGTMLRSRVRGSDVAARIGGEEFALLLPDTQQNQALELAELLRQALHALKIPHKHTELRPTASFGIAMLADDDGRLEALLSRADEAMYLSKTKGRDNVSLYPQF</sequence>
<organism evidence="5 6">
    <name type="scientific">Marinobacter xiaoshiensis</name>
    <dbReference type="NCBI Taxonomy" id="3073652"/>
    <lineage>
        <taxon>Bacteria</taxon>
        <taxon>Pseudomonadati</taxon>
        <taxon>Pseudomonadota</taxon>
        <taxon>Gammaproteobacteria</taxon>
        <taxon>Pseudomonadales</taxon>
        <taxon>Marinobacteraceae</taxon>
        <taxon>Marinobacter</taxon>
    </lineage>
</organism>
<evidence type="ECO:0000256" key="1">
    <source>
        <dbReference type="ARBA" id="ARBA00012528"/>
    </source>
</evidence>